<feature type="domain" description="NodB homology" evidence="3">
    <location>
        <begin position="76"/>
        <end position="263"/>
    </location>
</feature>
<evidence type="ECO:0000313" key="4">
    <source>
        <dbReference type="EMBL" id="MFI9100007.1"/>
    </source>
</evidence>
<evidence type="ECO:0000259" key="3">
    <source>
        <dbReference type="PROSITE" id="PS51677"/>
    </source>
</evidence>
<dbReference type="InterPro" id="IPR050248">
    <property type="entry name" value="Polysacc_deacetylase_ArnD"/>
</dbReference>
<dbReference type="GO" id="GO:0016787">
    <property type="term" value="F:hydrolase activity"/>
    <property type="evidence" value="ECO:0007669"/>
    <property type="project" value="UniProtKB-KW"/>
</dbReference>
<dbReference type="CDD" id="cd10917">
    <property type="entry name" value="CE4_NodB_like_6s_7s"/>
    <property type="match status" value="1"/>
</dbReference>
<dbReference type="EC" id="3.-.-.-" evidence="4"/>
<dbReference type="InterPro" id="IPR011330">
    <property type="entry name" value="Glyco_hydro/deAcase_b/a-brl"/>
</dbReference>
<evidence type="ECO:0000313" key="5">
    <source>
        <dbReference type="Proteomes" id="UP001614394"/>
    </source>
</evidence>
<evidence type="ECO:0000256" key="1">
    <source>
        <dbReference type="ARBA" id="ARBA00022723"/>
    </source>
</evidence>
<dbReference type="Gene3D" id="3.20.20.370">
    <property type="entry name" value="Glycoside hydrolase/deacetylase"/>
    <property type="match status" value="1"/>
</dbReference>
<dbReference type="PANTHER" id="PTHR10587">
    <property type="entry name" value="GLYCOSYL TRANSFERASE-RELATED"/>
    <property type="match status" value="1"/>
</dbReference>
<keyword evidence="5" id="KW-1185">Reference proteome</keyword>
<dbReference type="InterPro" id="IPR006311">
    <property type="entry name" value="TAT_signal"/>
</dbReference>
<dbReference type="EMBL" id="JBITYG010000001">
    <property type="protein sequence ID" value="MFI9100007.1"/>
    <property type="molecule type" value="Genomic_DNA"/>
</dbReference>
<dbReference type="SUPFAM" id="SSF88713">
    <property type="entry name" value="Glycoside hydrolase/deacetylase"/>
    <property type="match status" value="1"/>
</dbReference>
<reference evidence="4 5" key="1">
    <citation type="submission" date="2024-10" db="EMBL/GenBank/DDBJ databases">
        <title>The Natural Products Discovery Center: Release of the First 8490 Sequenced Strains for Exploring Actinobacteria Biosynthetic Diversity.</title>
        <authorList>
            <person name="Kalkreuter E."/>
            <person name="Kautsar S.A."/>
            <person name="Yang D."/>
            <person name="Bader C.D."/>
            <person name="Teijaro C.N."/>
            <person name="Fluegel L."/>
            <person name="Davis C.M."/>
            <person name="Simpson J.R."/>
            <person name="Lauterbach L."/>
            <person name="Steele A.D."/>
            <person name="Gui C."/>
            <person name="Meng S."/>
            <person name="Li G."/>
            <person name="Viehrig K."/>
            <person name="Ye F."/>
            <person name="Su P."/>
            <person name="Kiefer A.F."/>
            <person name="Nichols A."/>
            <person name="Cepeda A.J."/>
            <person name="Yan W."/>
            <person name="Fan B."/>
            <person name="Jiang Y."/>
            <person name="Adhikari A."/>
            <person name="Zheng C.-J."/>
            <person name="Schuster L."/>
            <person name="Cowan T.M."/>
            <person name="Smanski M.J."/>
            <person name="Chevrette M.G."/>
            <person name="De Carvalho L.P.S."/>
            <person name="Shen B."/>
        </authorList>
    </citation>
    <scope>NUCLEOTIDE SEQUENCE [LARGE SCALE GENOMIC DNA]</scope>
    <source>
        <strain evidence="4 5">NPDC053399</strain>
    </source>
</reference>
<evidence type="ECO:0000256" key="2">
    <source>
        <dbReference type="ARBA" id="ARBA00022801"/>
    </source>
</evidence>
<dbReference type="Proteomes" id="UP001614394">
    <property type="component" value="Unassembled WGS sequence"/>
</dbReference>
<dbReference type="InterPro" id="IPR002509">
    <property type="entry name" value="NODB_dom"/>
</dbReference>
<organism evidence="4 5">
    <name type="scientific">Streptomyces fildesensis</name>
    <dbReference type="NCBI Taxonomy" id="375757"/>
    <lineage>
        <taxon>Bacteria</taxon>
        <taxon>Bacillati</taxon>
        <taxon>Actinomycetota</taxon>
        <taxon>Actinomycetes</taxon>
        <taxon>Kitasatosporales</taxon>
        <taxon>Streptomycetaceae</taxon>
        <taxon>Streptomyces</taxon>
    </lineage>
</organism>
<dbReference type="PROSITE" id="PS51318">
    <property type="entry name" value="TAT"/>
    <property type="match status" value="1"/>
</dbReference>
<protein>
    <submittedName>
        <fullName evidence="4">Polysaccharide deacetylase family protein</fullName>
        <ecNumber evidence="4">3.-.-.-</ecNumber>
    </submittedName>
</protein>
<dbReference type="PROSITE" id="PS51677">
    <property type="entry name" value="NODB"/>
    <property type="match status" value="1"/>
</dbReference>
<dbReference type="PANTHER" id="PTHR10587:SF133">
    <property type="entry name" value="CHITIN DEACETYLASE 1-RELATED"/>
    <property type="match status" value="1"/>
</dbReference>
<dbReference type="RefSeq" id="WP_399644683.1">
    <property type="nucleotide sequence ID" value="NZ_JBITYG010000001.1"/>
</dbReference>
<sequence length="272" mass="28581">MVATPGGGVRDGRPGRRQLLRGLAGAAVATTALGLAGRSTARADVPPARPQGGFPRPAVTGAFAGHEIRSLPLTAQKVALTFDCGAGSQGAEAILRTLGARRVPATFFMTGRFAADNPALARHIASRYPVGNHSMTHPSFLRITPEQRAEEVRAAADAIETAIGRPTEGLFRFPFGRADRQCVAEVNATGYVPVHWKVDTQGWKGTVGGASTGTVVDRTLHDLRPGAIVLMHLGATPEDHSAVDAAALPDLIDAIEARDYGFTDLRGLLAER</sequence>
<keyword evidence="1" id="KW-0479">Metal-binding</keyword>
<proteinExistence type="predicted"/>
<name>A0ABW8C2F8_9ACTN</name>
<accession>A0ABW8C2F8</accession>
<dbReference type="Pfam" id="PF01522">
    <property type="entry name" value="Polysacc_deac_1"/>
    <property type="match status" value="1"/>
</dbReference>
<gene>
    <name evidence="4" type="ORF">ACIGXA_05750</name>
</gene>
<keyword evidence="2 4" id="KW-0378">Hydrolase</keyword>
<comment type="caution">
    <text evidence="4">The sequence shown here is derived from an EMBL/GenBank/DDBJ whole genome shotgun (WGS) entry which is preliminary data.</text>
</comment>